<dbReference type="InterPro" id="IPR003439">
    <property type="entry name" value="ABC_transporter-like_ATP-bd"/>
</dbReference>
<dbReference type="GO" id="GO:0005524">
    <property type="term" value="F:ATP binding"/>
    <property type="evidence" value="ECO:0007669"/>
    <property type="project" value="UniProtKB-KW"/>
</dbReference>
<evidence type="ECO:0000256" key="7">
    <source>
        <dbReference type="ARBA" id="ARBA00022967"/>
    </source>
</evidence>
<sequence length="572" mass="62526">MEPIVKITGLRYAYRGHETTEVLRGIDLEIQKGEFLAIAGRTGSGKSTLCYSLNGLVPHSFGGKMEGSVIVSGTDTQKATPAELAQKVGIVLQSAESQIVGLTVEEDVEYGLENLALPVDVIIRRREEALEIVEMTAFKDVSPWNLSGGQKQRVAIAAALAFRPEILVLDNPTAELDPIGKEEVLQTIAHLNRDMGITIVIVDQELQEIIPYADRIAIMDDCKILVVDTPEKVLDQAGLLREAGIKLPDVTEIAYQLRKDGQWPGALPVDLETTRQTLKRILPADFEPGLPIEKSQVVPGEPLIVAQKACFNYSNGKPVLKDVDLEIHRGEFIALMGQNGAGKTTLAKHLNGLLKPTAGKVIVEGLDTHSVSISRLSSKVGYVFQNPDHQIFSKNVAEELAFGPRNLKWDEKRIEEAVQKSLKDIGMEGRGEDEPFFMGLAERKLIAIASVLIMEPDVLVLDEPATGADFGVALRIMRYICGLHQKGLTVVIITHDVSLAANYTSRMLVLNHGHIALDGPAEEVFAQKELLRECHISLPQVTELSNQLQDCGIPGNIIRVPDMVQVLKGGQL</sequence>
<dbReference type="SUPFAM" id="SSF52540">
    <property type="entry name" value="P-loop containing nucleoside triphosphate hydrolases"/>
    <property type="match status" value="2"/>
</dbReference>
<dbReference type="PROSITE" id="PS00211">
    <property type="entry name" value="ABC_TRANSPORTER_1"/>
    <property type="match status" value="1"/>
</dbReference>
<comment type="subcellular location">
    <subcellularLocation>
        <location evidence="1">Cell membrane</location>
    </subcellularLocation>
</comment>
<feature type="domain" description="ABC transporter" evidence="9">
    <location>
        <begin position="305"/>
        <end position="537"/>
    </location>
</feature>
<keyword evidence="8" id="KW-0472">Membrane</keyword>
<dbReference type="Gene3D" id="3.40.50.300">
    <property type="entry name" value="P-loop containing nucleotide triphosphate hydrolases"/>
    <property type="match status" value="2"/>
</dbReference>
<dbReference type="RefSeq" id="WP_075071823.1">
    <property type="nucleotide sequence ID" value="NZ_DF967972.1"/>
</dbReference>
<keyword evidence="4" id="KW-1003">Cell membrane</keyword>
<dbReference type="FunFam" id="3.40.50.300:FF:000224">
    <property type="entry name" value="Energy-coupling factor transporter ATP-binding protein EcfA"/>
    <property type="match status" value="2"/>
</dbReference>
<dbReference type="AlphaFoldDB" id="A0A0S7B5Z7"/>
<name>A0A0S7B5Z7_9CHLR</name>
<evidence type="ECO:0000313" key="10">
    <source>
        <dbReference type="EMBL" id="GAP12391.1"/>
    </source>
</evidence>
<dbReference type="InterPro" id="IPR050095">
    <property type="entry name" value="ECF_ABC_transporter_ATP-bd"/>
</dbReference>
<evidence type="ECO:0000256" key="4">
    <source>
        <dbReference type="ARBA" id="ARBA00022475"/>
    </source>
</evidence>
<dbReference type="InterPro" id="IPR003593">
    <property type="entry name" value="AAA+_ATPase"/>
</dbReference>
<dbReference type="InterPro" id="IPR017871">
    <property type="entry name" value="ABC_transporter-like_CS"/>
</dbReference>
<dbReference type="Pfam" id="PF00005">
    <property type="entry name" value="ABC_tran"/>
    <property type="match status" value="2"/>
</dbReference>
<dbReference type="OrthoDB" id="501320at2"/>
<gene>
    <name evidence="10" type="ORF">LARV_00126</name>
</gene>
<organism evidence="10">
    <name type="scientific">Longilinea arvoryzae</name>
    <dbReference type="NCBI Taxonomy" id="360412"/>
    <lineage>
        <taxon>Bacteria</taxon>
        <taxon>Bacillati</taxon>
        <taxon>Chloroflexota</taxon>
        <taxon>Anaerolineae</taxon>
        <taxon>Anaerolineales</taxon>
        <taxon>Anaerolineaceae</taxon>
        <taxon>Longilinea</taxon>
    </lineage>
</organism>
<dbReference type="GO" id="GO:0016887">
    <property type="term" value="F:ATP hydrolysis activity"/>
    <property type="evidence" value="ECO:0007669"/>
    <property type="project" value="InterPro"/>
</dbReference>
<evidence type="ECO:0000259" key="9">
    <source>
        <dbReference type="PROSITE" id="PS50893"/>
    </source>
</evidence>
<evidence type="ECO:0000256" key="8">
    <source>
        <dbReference type="ARBA" id="ARBA00023136"/>
    </source>
</evidence>
<dbReference type="InterPro" id="IPR027417">
    <property type="entry name" value="P-loop_NTPase"/>
</dbReference>
<evidence type="ECO:0000256" key="2">
    <source>
        <dbReference type="ARBA" id="ARBA00005417"/>
    </source>
</evidence>
<proteinExistence type="inferred from homology"/>
<evidence type="ECO:0000256" key="1">
    <source>
        <dbReference type="ARBA" id="ARBA00004236"/>
    </source>
</evidence>
<evidence type="ECO:0000256" key="5">
    <source>
        <dbReference type="ARBA" id="ARBA00022741"/>
    </source>
</evidence>
<dbReference type="InterPro" id="IPR015856">
    <property type="entry name" value="ABC_transpr_CbiO/EcfA_su"/>
</dbReference>
<dbReference type="EMBL" id="DF967972">
    <property type="protein sequence ID" value="GAP12391.1"/>
    <property type="molecule type" value="Genomic_DNA"/>
</dbReference>
<dbReference type="NCBIfam" id="NF010167">
    <property type="entry name" value="PRK13648.1"/>
    <property type="match status" value="2"/>
</dbReference>
<keyword evidence="3" id="KW-0813">Transport</keyword>
<protein>
    <submittedName>
        <fullName evidence="10">ATPase components of various ABC-type transport systems, contain duplicated ATPase</fullName>
    </submittedName>
</protein>
<evidence type="ECO:0000256" key="3">
    <source>
        <dbReference type="ARBA" id="ARBA00022448"/>
    </source>
</evidence>
<dbReference type="Proteomes" id="UP000055060">
    <property type="component" value="Unassembled WGS sequence"/>
</dbReference>
<dbReference type="CDD" id="cd03225">
    <property type="entry name" value="ABC_cobalt_CbiO_domain1"/>
    <property type="match status" value="2"/>
</dbReference>
<feature type="domain" description="ABC transporter" evidence="9">
    <location>
        <begin position="5"/>
        <end position="246"/>
    </location>
</feature>
<evidence type="ECO:0000313" key="11">
    <source>
        <dbReference type="Proteomes" id="UP000055060"/>
    </source>
</evidence>
<dbReference type="PROSITE" id="PS50893">
    <property type="entry name" value="ABC_TRANSPORTER_2"/>
    <property type="match status" value="2"/>
</dbReference>
<dbReference type="STRING" id="360412.LARV_00126"/>
<reference evidence="10" key="1">
    <citation type="submission" date="2015-07" db="EMBL/GenBank/DDBJ databases">
        <title>Draft Genome Sequences of Anaerolinea thermolimosa IMO-1, Bellilinea caldifistulae GOMI-1, Leptolinea tardivitalis YMTK-2, Levilinea saccharolytica KIBI-1,Longilinea arvoryzae KOME-1, Previously Described as Members of the Anaerolineaceae (Chloroflexi).</title>
        <authorList>
            <person name="Sekiguchi Y."/>
            <person name="Ohashi A."/>
            <person name="Matsuura N."/>
            <person name="Tourlousse M.D."/>
        </authorList>
    </citation>
    <scope>NUCLEOTIDE SEQUENCE [LARGE SCALE GENOMIC DNA]</scope>
    <source>
        <strain evidence="10">KOME-1</strain>
    </source>
</reference>
<comment type="similarity">
    <text evidence="2">Belongs to the ABC transporter superfamily.</text>
</comment>
<accession>A0A0S7B5Z7</accession>
<dbReference type="GO" id="GO:0043190">
    <property type="term" value="C:ATP-binding cassette (ABC) transporter complex"/>
    <property type="evidence" value="ECO:0007669"/>
    <property type="project" value="TreeGrafter"/>
</dbReference>
<dbReference type="PANTHER" id="PTHR43553:SF24">
    <property type="entry name" value="ENERGY-COUPLING FACTOR TRANSPORTER ATP-BINDING PROTEIN ECFA1"/>
    <property type="match status" value="1"/>
</dbReference>
<keyword evidence="7" id="KW-1278">Translocase</keyword>
<dbReference type="SMART" id="SM00382">
    <property type="entry name" value="AAA"/>
    <property type="match status" value="2"/>
</dbReference>
<evidence type="ECO:0000256" key="6">
    <source>
        <dbReference type="ARBA" id="ARBA00022840"/>
    </source>
</evidence>
<keyword evidence="5" id="KW-0547">Nucleotide-binding</keyword>
<dbReference type="GO" id="GO:0042626">
    <property type="term" value="F:ATPase-coupled transmembrane transporter activity"/>
    <property type="evidence" value="ECO:0007669"/>
    <property type="project" value="TreeGrafter"/>
</dbReference>
<dbReference type="PANTHER" id="PTHR43553">
    <property type="entry name" value="HEAVY METAL TRANSPORTER"/>
    <property type="match status" value="1"/>
</dbReference>
<keyword evidence="6" id="KW-0067">ATP-binding</keyword>
<keyword evidence="11" id="KW-1185">Reference proteome</keyword>